<proteinExistence type="predicted"/>
<sequence>MQHTLLFGKPLRAFSTKQCFESSLWPRFNLGMVIMKRIGQSACLPPKNIMQVHGGASETERVWVSDDRLAVLNSLKIQSGLYGNIRDEYEHTPTNFKN</sequence>
<protein>
    <submittedName>
        <fullName evidence="1">Uncharacterized protein</fullName>
    </submittedName>
</protein>
<organism evidence="1">
    <name type="scientific">viral metagenome</name>
    <dbReference type="NCBI Taxonomy" id="1070528"/>
    <lineage>
        <taxon>unclassified sequences</taxon>
        <taxon>metagenomes</taxon>
        <taxon>organismal metagenomes</taxon>
    </lineage>
</organism>
<dbReference type="EMBL" id="MN741010">
    <property type="protein sequence ID" value="QHU22531.1"/>
    <property type="molecule type" value="Genomic_DNA"/>
</dbReference>
<reference evidence="1" key="1">
    <citation type="journal article" date="2020" name="Nature">
        <title>Giant virus diversity and host interactions through global metagenomics.</title>
        <authorList>
            <person name="Schulz F."/>
            <person name="Roux S."/>
            <person name="Paez-Espino D."/>
            <person name="Jungbluth S."/>
            <person name="Walsh D.A."/>
            <person name="Denef V.J."/>
            <person name="McMahon K.D."/>
            <person name="Konstantinidis K.T."/>
            <person name="Eloe-Fadrosh E.A."/>
            <person name="Kyrpides N.C."/>
            <person name="Woyke T."/>
        </authorList>
    </citation>
    <scope>NUCLEOTIDE SEQUENCE</scope>
    <source>
        <strain evidence="1">GVMAG-S-ERX555907-102</strain>
    </source>
</reference>
<accession>A0A6C0KZ61</accession>
<dbReference type="AlphaFoldDB" id="A0A6C0KZ61"/>
<evidence type="ECO:0000313" key="1">
    <source>
        <dbReference type="EMBL" id="QHU22531.1"/>
    </source>
</evidence>
<name>A0A6C0KZ61_9ZZZZ</name>